<dbReference type="Gramene" id="KCW90300">
    <property type="protein sequence ID" value="KCW90300"/>
    <property type="gene ID" value="EUGRSUZ_A02442"/>
</dbReference>
<dbReference type="InParanoid" id="A0A059DJ13"/>
<protein>
    <submittedName>
        <fullName evidence="2">Uncharacterized protein</fullName>
    </submittedName>
</protein>
<proteinExistence type="predicted"/>
<evidence type="ECO:0000256" key="1">
    <source>
        <dbReference type="SAM" id="Phobius"/>
    </source>
</evidence>
<evidence type="ECO:0000313" key="2">
    <source>
        <dbReference type="EMBL" id="KCW90300.1"/>
    </source>
</evidence>
<feature type="transmembrane region" description="Helical" evidence="1">
    <location>
        <begin position="18"/>
        <end position="36"/>
    </location>
</feature>
<reference evidence="2" key="1">
    <citation type="submission" date="2013-07" db="EMBL/GenBank/DDBJ databases">
        <title>The genome of Eucalyptus grandis.</title>
        <authorList>
            <person name="Schmutz J."/>
            <person name="Hayes R."/>
            <person name="Myburg A."/>
            <person name="Tuskan G."/>
            <person name="Grattapaglia D."/>
            <person name="Rokhsar D.S."/>
        </authorList>
    </citation>
    <scope>NUCLEOTIDE SEQUENCE</scope>
    <source>
        <tissue evidence="2">Leaf extractions</tissue>
    </source>
</reference>
<keyword evidence="1" id="KW-1133">Transmembrane helix</keyword>
<keyword evidence="1" id="KW-0472">Membrane</keyword>
<gene>
    <name evidence="2" type="ORF">EUGRSUZ_A02442</name>
</gene>
<keyword evidence="1" id="KW-0812">Transmembrane</keyword>
<sequence>MDNTHINRESLRYIQSNAFRFSSLILLMTEVTFSLVRELLIEMSFPIHTYDERKKNCLLRPAFNPHL</sequence>
<name>A0A059DJ13_EUCGR</name>
<dbReference type="AlphaFoldDB" id="A0A059DJ13"/>
<organism evidence="2">
    <name type="scientific">Eucalyptus grandis</name>
    <name type="common">Flooded gum</name>
    <dbReference type="NCBI Taxonomy" id="71139"/>
    <lineage>
        <taxon>Eukaryota</taxon>
        <taxon>Viridiplantae</taxon>
        <taxon>Streptophyta</taxon>
        <taxon>Embryophyta</taxon>
        <taxon>Tracheophyta</taxon>
        <taxon>Spermatophyta</taxon>
        <taxon>Magnoliopsida</taxon>
        <taxon>eudicotyledons</taxon>
        <taxon>Gunneridae</taxon>
        <taxon>Pentapetalae</taxon>
        <taxon>rosids</taxon>
        <taxon>malvids</taxon>
        <taxon>Myrtales</taxon>
        <taxon>Myrtaceae</taxon>
        <taxon>Myrtoideae</taxon>
        <taxon>Eucalypteae</taxon>
        <taxon>Eucalyptus</taxon>
    </lineage>
</organism>
<dbReference type="EMBL" id="KK198753">
    <property type="protein sequence ID" value="KCW90300.1"/>
    <property type="molecule type" value="Genomic_DNA"/>
</dbReference>
<accession>A0A059DJ13</accession>